<keyword evidence="8 13" id="KW-0472">Membrane</keyword>
<dbReference type="SUPFAM" id="SSF48726">
    <property type="entry name" value="Immunoglobulin"/>
    <property type="match status" value="1"/>
</dbReference>
<dbReference type="InterPro" id="IPR000884">
    <property type="entry name" value="TSP1_rpt"/>
</dbReference>
<sequence>MLLFRSIFWVAAVQFLNAQDSSDEALNLLLDPLVGTGKPSSSMPVFLEEPEDSFVIKNKAAQLSCRAANALQLYFTCNGEALRGKQHSLHEYVDPMTGIRQVEIKADITRNAVDEYFGDFTCECVAWSSVGQQRSRRAKINVATLKKYFIENPYSTSVQVEQQVELRCLPPDGVPPPDISWLKNGMPIDPAVEPNYLISNEGHLLIVQASLADIGNYTCVAESIAGRRLSEVAVLTVLVNGGWSSWSSWGECTPVQGTCGVGLKKRSRFCNAPAPLNGGKLCPGLGVMKQDCSIPCPAVDGKWTSWSAWSICGPDCKQQKKRTCTSPPPSGSGRYCIGKDLVFANCTGGMCKVGQEALFPDGDYDTGEEVSSIGDDSDIALYVGVAVAIVVVALIILVVLTLRLIQNKAHRNSGYPSKNSGYHGTCYFANGKGHEMQPDLMQTVNLLGKGSGIQCCDYNYSEPSSALLSSAKCAPTSISEHLYELPQMPTPHSCSSHQAGQSSFLTSSTNSGNKPKSSLSDGSLSSTNNISTGSTSPYDTDTGISGIKDVQSVCAWGSVTSAGARIELHDYGIALTIPEGALSNNRTEDMYLALLADDRDRPRLDRKQTLLSPLISCGPGGMKLKKPVVITFQHSAIIDNSGSWSLTLLSSPRGPNESPVWEKVVSLGEETVNTPVYVHLDSQECHIVSDSLNYFALIGESLPGCRAIKQLRLATFLSQIHPMEYQIKVYVLEDVVSVLQKVCQKEARHGGRPLDLKKTTGFKDDGQSLRLEISDLSEGWSTKSSSFSQEIPFELIWCSQQTVYSTFAIIKRSSQTSELSCTISAKQSLQCQTLIRISRSDLRKIATQSPVPKRWLNSVVNSSRNQISTVIQENYNQPFRLPISVKRQLSLSLDPPNARGSDWRLLAEELKFQSSVFETEKYSLKMRCFMEKARESLEWQRSLRRAEYNGLINNHKIRGKIFVNKLLIVIHILTFGILTLFADFYFSVKRFFNVIVYVSVSI</sequence>
<protein>
    <recommendedName>
        <fullName evidence="13">Netrin receptor UNC5</fullName>
    </recommendedName>
</protein>
<dbReference type="SMART" id="SM00409">
    <property type="entry name" value="IG"/>
    <property type="match status" value="1"/>
</dbReference>
<feature type="region of interest" description="Disordered" evidence="14">
    <location>
        <begin position="489"/>
        <end position="540"/>
    </location>
</feature>
<dbReference type="Gene3D" id="2.60.220.30">
    <property type="match status" value="1"/>
</dbReference>
<dbReference type="FunFam" id="2.20.100.10:FF:000021">
    <property type="entry name" value="semaphorin-5B isoform X1"/>
    <property type="match status" value="1"/>
</dbReference>
<dbReference type="FunFam" id="2.60.40.10:FF:000037">
    <property type="entry name" value="Unc-5 netrin receptor C"/>
    <property type="match status" value="1"/>
</dbReference>
<dbReference type="GO" id="GO:0005042">
    <property type="term" value="F:netrin receptor activity"/>
    <property type="evidence" value="ECO:0007669"/>
    <property type="project" value="UniProtKB-UniRule"/>
</dbReference>
<evidence type="ECO:0000256" key="6">
    <source>
        <dbReference type="ARBA" id="ARBA00022737"/>
    </source>
</evidence>
<dbReference type="Pfam" id="PF07679">
    <property type="entry name" value="I-set"/>
    <property type="match status" value="1"/>
</dbReference>
<feature type="signal peptide" evidence="13">
    <location>
        <begin position="1"/>
        <end position="18"/>
    </location>
</feature>
<feature type="domain" description="Ig-like" evidence="15">
    <location>
        <begin position="147"/>
        <end position="236"/>
    </location>
</feature>
<dbReference type="InterPro" id="IPR037936">
    <property type="entry name" value="UNC5A-D"/>
</dbReference>
<feature type="compositionally biased region" description="Low complexity" evidence="14">
    <location>
        <begin position="517"/>
        <end position="536"/>
    </location>
</feature>
<keyword evidence="4 13" id="KW-0812">Transmembrane</keyword>
<dbReference type="EMBL" id="JAVRJZ010000007">
    <property type="protein sequence ID" value="KAK2720437.1"/>
    <property type="molecule type" value="Genomic_DNA"/>
</dbReference>
<reference evidence="17" key="1">
    <citation type="submission" date="2023-07" db="EMBL/GenBank/DDBJ databases">
        <title>Chromosome-level genome assembly of Artemia franciscana.</title>
        <authorList>
            <person name="Jo E."/>
        </authorList>
    </citation>
    <scope>NUCLEOTIDE SEQUENCE</scope>
    <source>
        <tissue evidence="17">Whole body</tissue>
    </source>
</reference>
<dbReference type="SMART" id="SM00408">
    <property type="entry name" value="IGc2"/>
    <property type="match status" value="1"/>
</dbReference>
<dbReference type="InterPro" id="IPR011029">
    <property type="entry name" value="DEATH-like_dom_sf"/>
</dbReference>
<keyword evidence="11" id="KW-0325">Glycoprotein</keyword>
<dbReference type="InterPro" id="IPR007110">
    <property type="entry name" value="Ig-like_dom"/>
</dbReference>
<feature type="transmembrane region" description="Helical" evidence="13">
    <location>
        <begin position="379"/>
        <end position="402"/>
    </location>
</feature>
<evidence type="ECO:0000256" key="3">
    <source>
        <dbReference type="ARBA" id="ARBA00022473"/>
    </source>
</evidence>
<dbReference type="SMART" id="SM00218">
    <property type="entry name" value="ZU5"/>
    <property type="match status" value="1"/>
</dbReference>
<dbReference type="Pfam" id="PF00090">
    <property type="entry name" value="TSP_1"/>
    <property type="match status" value="1"/>
</dbReference>
<dbReference type="AlphaFoldDB" id="A0AA88IGI8"/>
<dbReference type="GO" id="GO:0005886">
    <property type="term" value="C:plasma membrane"/>
    <property type="evidence" value="ECO:0007669"/>
    <property type="project" value="UniProtKB-SubCell"/>
</dbReference>
<evidence type="ECO:0000256" key="10">
    <source>
        <dbReference type="ARBA" id="ARBA00023170"/>
    </source>
</evidence>
<dbReference type="SUPFAM" id="SSF47986">
    <property type="entry name" value="DEATH domain"/>
    <property type="match status" value="1"/>
</dbReference>
<dbReference type="PROSITE" id="PS51145">
    <property type="entry name" value="ZU5"/>
    <property type="match status" value="1"/>
</dbReference>
<evidence type="ECO:0000256" key="8">
    <source>
        <dbReference type="ARBA" id="ARBA00023136"/>
    </source>
</evidence>
<keyword evidence="5 13" id="KW-0732">Signal</keyword>
<keyword evidence="12 13" id="KW-0393">Immunoglobulin domain</keyword>
<comment type="similarity">
    <text evidence="2 13">Belongs to the unc-5 family.</text>
</comment>
<dbReference type="SMART" id="SM00209">
    <property type="entry name" value="TSP1"/>
    <property type="match status" value="2"/>
</dbReference>
<dbReference type="InterPro" id="IPR003599">
    <property type="entry name" value="Ig_sub"/>
</dbReference>
<keyword evidence="9" id="KW-1015">Disulfide bond</keyword>
<dbReference type="Pfam" id="PF00791">
    <property type="entry name" value="ZU5"/>
    <property type="match status" value="1"/>
</dbReference>
<comment type="caution">
    <text evidence="17">The sequence shown here is derived from an EMBL/GenBank/DDBJ whole genome shotgun (WGS) entry which is preliminary data.</text>
</comment>
<name>A0AA88IGI8_ARTSF</name>
<dbReference type="Gene3D" id="1.10.533.10">
    <property type="entry name" value="Death Domain, Fas"/>
    <property type="match status" value="1"/>
</dbReference>
<comment type="subcellular location">
    <subcellularLocation>
        <location evidence="13">Cell membrane</location>
        <topology evidence="13">Single-pass type I membrane protein</topology>
    </subcellularLocation>
    <subcellularLocation>
        <location evidence="1">Membrane</location>
        <topology evidence="1">Single-pass type I membrane protein</topology>
    </subcellularLocation>
</comment>
<evidence type="ECO:0000256" key="12">
    <source>
        <dbReference type="ARBA" id="ARBA00023319"/>
    </source>
</evidence>
<dbReference type="InterPro" id="IPR057755">
    <property type="entry name" value="UNC5A-D-like_N"/>
</dbReference>
<dbReference type="GO" id="GO:0008045">
    <property type="term" value="P:motor neuron axon guidance"/>
    <property type="evidence" value="ECO:0007669"/>
    <property type="project" value="TreeGrafter"/>
</dbReference>
<dbReference type="Proteomes" id="UP001187531">
    <property type="component" value="Unassembled WGS sequence"/>
</dbReference>
<feature type="transmembrane region" description="Helical" evidence="13">
    <location>
        <begin position="966"/>
        <end position="986"/>
    </location>
</feature>
<feature type="domain" description="ZU5" evidence="16">
    <location>
        <begin position="553"/>
        <end position="701"/>
    </location>
</feature>
<keyword evidence="18" id="KW-1185">Reference proteome</keyword>
<dbReference type="InterPro" id="IPR036383">
    <property type="entry name" value="TSP1_rpt_sf"/>
</dbReference>
<dbReference type="InterPro" id="IPR033772">
    <property type="entry name" value="UPA"/>
</dbReference>
<organism evidence="17 18">
    <name type="scientific">Artemia franciscana</name>
    <name type="common">Brine shrimp</name>
    <name type="synonym">Artemia sanfranciscana</name>
    <dbReference type="NCBI Taxonomy" id="6661"/>
    <lineage>
        <taxon>Eukaryota</taxon>
        <taxon>Metazoa</taxon>
        <taxon>Ecdysozoa</taxon>
        <taxon>Arthropoda</taxon>
        <taxon>Crustacea</taxon>
        <taxon>Branchiopoda</taxon>
        <taxon>Anostraca</taxon>
        <taxon>Artemiidae</taxon>
        <taxon>Artemia</taxon>
    </lineage>
</organism>
<proteinExistence type="inferred from homology"/>
<evidence type="ECO:0000313" key="17">
    <source>
        <dbReference type="EMBL" id="KAK2720437.1"/>
    </source>
</evidence>
<evidence type="ECO:0000256" key="2">
    <source>
        <dbReference type="ARBA" id="ARBA00009844"/>
    </source>
</evidence>
<comment type="caution">
    <text evidence="13">Lacks conserved residue(s) required for the propagation of feature annotation.</text>
</comment>
<gene>
    <name evidence="17" type="ORF">QYM36_004353</name>
</gene>
<dbReference type="Gene3D" id="2.20.100.10">
    <property type="entry name" value="Thrombospondin type-1 (TSP1) repeat"/>
    <property type="match status" value="2"/>
</dbReference>
<accession>A0AA88IGI8</accession>
<evidence type="ECO:0000256" key="1">
    <source>
        <dbReference type="ARBA" id="ARBA00004479"/>
    </source>
</evidence>
<evidence type="ECO:0000313" key="18">
    <source>
        <dbReference type="Proteomes" id="UP001187531"/>
    </source>
</evidence>
<keyword evidence="3 13" id="KW-0217">Developmental protein</keyword>
<evidence type="ECO:0000256" key="14">
    <source>
        <dbReference type="SAM" id="MobiDB-lite"/>
    </source>
</evidence>
<feature type="chain" id="PRO_5041515812" description="Netrin receptor UNC5" evidence="13">
    <location>
        <begin position="19"/>
        <end position="1002"/>
    </location>
</feature>
<dbReference type="InterPro" id="IPR000906">
    <property type="entry name" value="ZU5_dom"/>
</dbReference>
<evidence type="ECO:0000256" key="7">
    <source>
        <dbReference type="ARBA" id="ARBA00022989"/>
    </source>
</evidence>
<evidence type="ECO:0000256" key="11">
    <source>
        <dbReference type="ARBA" id="ARBA00023180"/>
    </source>
</evidence>
<evidence type="ECO:0000256" key="4">
    <source>
        <dbReference type="ARBA" id="ARBA00022692"/>
    </source>
</evidence>
<keyword evidence="7 13" id="KW-1133">Transmembrane helix</keyword>
<evidence type="ECO:0000259" key="16">
    <source>
        <dbReference type="PROSITE" id="PS51145"/>
    </source>
</evidence>
<feature type="compositionally biased region" description="Polar residues" evidence="14">
    <location>
        <begin position="490"/>
        <end position="516"/>
    </location>
</feature>
<dbReference type="InterPro" id="IPR036179">
    <property type="entry name" value="Ig-like_dom_sf"/>
</dbReference>
<evidence type="ECO:0000259" key="15">
    <source>
        <dbReference type="PROSITE" id="PS50835"/>
    </source>
</evidence>
<keyword evidence="10 13" id="KW-0675">Receptor</keyword>
<evidence type="ECO:0000256" key="5">
    <source>
        <dbReference type="ARBA" id="ARBA00022729"/>
    </source>
</evidence>
<dbReference type="Gene3D" id="2.60.40.10">
    <property type="entry name" value="Immunoglobulins"/>
    <property type="match status" value="2"/>
</dbReference>
<dbReference type="InterPro" id="IPR013098">
    <property type="entry name" value="Ig_I-set"/>
</dbReference>
<dbReference type="PROSITE" id="PS50835">
    <property type="entry name" value="IG_LIKE"/>
    <property type="match status" value="1"/>
</dbReference>
<dbReference type="InterPro" id="IPR013783">
    <property type="entry name" value="Ig-like_fold"/>
</dbReference>
<dbReference type="Pfam" id="PF17217">
    <property type="entry name" value="UPA"/>
    <property type="match status" value="1"/>
</dbReference>
<dbReference type="Pfam" id="PF25609">
    <property type="entry name" value="Unc5_NetrinR_N"/>
    <property type="match status" value="1"/>
</dbReference>
<dbReference type="PANTHER" id="PTHR12582">
    <property type="entry name" value="NETRIN RECEPTOR UNC5"/>
    <property type="match status" value="1"/>
</dbReference>
<dbReference type="PANTHER" id="PTHR12582:SF47">
    <property type="entry name" value="NETRIN RECEPTOR UNC-5"/>
    <property type="match status" value="1"/>
</dbReference>
<dbReference type="SUPFAM" id="SSF82895">
    <property type="entry name" value="TSP-1 type 1 repeat"/>
    <property type="match status" value="2"/>
</dbReference>
<evidence type="ECO:0000256" key="9">
    <source>
        <dbReference type="ARBA" id="ARBA00023157"/>
    </source>
</evidence>
<dbReference type="PROSITE" id="PS50092">
    <property type="entry name" value="TSP1"/>
    <property type="match status" value="2"/>
</dbReference>
<evidence type="ECO:0000256" key="13">
    <source>
        <dbReference type="RuleBase" id="RU367033"/>
    </source>
</evidence>
<comment type="function">
    <text evidence="13">Receptor for netrin required for axon guidance. Mediates axon repulsion of neuronal growth cones in the developing nervous system upon ligand binding.</text>
</comment>
<dbReference type="InterPro" id="IPR003598">
    <property type="entry name" value="Ig_sub2"/>
</dbReference>
<keyword evidence="6" id="KW-0677">Repeat</keyword>
<feature type="non-terminal residue" evidence="17">
    <location>
        <position position="1002"/>
    </location>
</feature>